<feature type="compositionally biased region" description="Low complexity" evidence="4">
    <location>
        <begin position="104"/>
        <end position="118"/>
    </location>
</feature>
<feature type="compositionally biased region" description="Basic and acidic residues" evidence="4">
    <location>
        <begin position="120"/>
        <end position="146"/>
    </location>
</feature>
<evidence type="ECO:0000256" key="6">
    <source>
        <dbReference type="SAM" id="SignalP"/>
    </source>
</evidence>
<dbReference type="InterPro" id="IPR050504">
    <property type="entry name" value="IgSF_BTN/MOG"/>
</dbReference>
<keyword evidence="5" id="KW-1133">Transmembrane helix</keyword>
<dbReference type="PROSITE" id="PS50835">
    <property type="entry name" value="IG_LIKE"/>
    <property type="match status" value="1"/>
</dbReference>
<dbReference type="GO" id="GO:0009897">
    <property type="term" value="C:external side of plasma membrane"/>
    <property type="evidence" value="ECO:0007669"/>
    <property type="project" value="TreeGrafter"/>
</dbReference>
<evidence type="ECO:0000313" key="9">
    <source>
        <dbReference type="RefSeq" id="XP_050928646.1"/>
    </source>
</evidence>
<keyword evidence="2 5" id="KW-0472">Membrane</keyword>
<dbReference type="Proteomes" id="UP000694890">
    <property type="component" value="Linkage group LG9"/>
</dbReference>
<dbReference type="AlphaFoldDB" id="A0AAJ8DRC7"/>
<evidence type="ECO:0000256" key="1">
    <source>
        <dbReference type="ARBA" id="ARBA00004370"/>
    </source>
</evidence>
<keyword evidence="6" id="KW-0732">Signal</keyword>
<dbReference type="PANTHER" id="PTHR24100">
    <property type="entry name" value="BUTYROPHILIN"/>
    <property type="match status" value="1"/>
</dbReference>
<dbReference type="PANTHER" id="PTHR24100:SF151">
    <property type="entry name" value="ICOS LIGAND"/>
    <property type="match status" value="1"/>
</dbReference>
<feature type="domain" description="Ig-like" evidence="7">
    <location>
        <begin position="119"/>
        <end position="245"/>
    </location>
</feature>
<evidence type="ECO:0000256" key="5">
    <source>
        <dbReference type="SAM" id="Phobius"/>
    </source>
</evidence>
<reference evidence="9" key="1">
    <citation type="submission" date="2025-08" db="UniProtKB">
        <authorList>
            <consortium name="RefSeq"/>
        </authorList>
    </citation>
    <scope>IDENTIFICATION</scope>
    <source>
        <tissue evidence="9">Brain</tissue>
    </source>
</reference>
<dbReference type="RefSeq" id="XP_050928646.1">
    <property type="nucleotide sequence ID" value="XM_051072689.1"/>
</dbReference>
<dbReference type="GO" id="GO:0005102">
    <property type="term" value="F:signaling receptor binding"/>
    <property type="evidence" value="ECO:0007669"/>
    <property type="project" value="TreeGrafter"/>
</dbReference>
<dbReference type="GO" id="GO:0050852">
    <property type="term" value="P:T cell receptor signaling pathway"/>
    <property type="evidence" value="ECO:0007669"/>
    <property type="project" value="TreeGrafter"/>
</dbReference>
<protein>
    <submittedName>
        <fullName evidence="9">Uncharacterized protein LOC108887018 isoform X1</fullName>
    </submittedName>
</protein>
<dbReference type="InterPro" id="IPR013783">
    <property type="entry name" value="Ig-like_fold"/>
</dbReference>
<dbReference type="GeneID" id="108887018"/>
<dbReference type="Pfam" id="PF07686">
    <property type="entry name" value="V-set"/>
    <property type="match status" value="1"/>
</dbReference>
<dbReference type="InterPro" id="IPR013106">
    <property type="entry name" value="Ig_V-set"/>
</dbReference>
<evidence type="ECO:0000259" key="7">
    <source>
        <dbReference type="PROSITE" id="PS50835"/>
    </source>
</evidence>
<dbReference type="GO" id="GO:0001817">
    <property type="term" value="P:regulation of cytokine production"/>
    <property type="evidence" value="ECO:0007669"/>
    <property type="project" value="TreeGrafter"/>
</dbReference>
<keyword evidence="3" id="KW-0393">Immunoglobulin domain</keyword>
<dbReference type="InterPro" id="IPR007110">
    <property type="entry name" value="Ig-like_dom"/>
</dbReference>
<feature type="transmembrane region" description="Helical" evidence="5">
    <location>
        <begin position="282"/>
        <end position="303"/>
    </location>
</feature>
<evidence type="ECO:0000256" key="2">
    <source>
        <dbReference type="ARBA" id="ARBA00023136"/>
    </source>
</evidence>
<accession>A0AAJ8DRC7</accession>
<sequence length="319" mass="35836">MLLLCFFFFSLFIDENRETSSCRFRVTHVRSFRVRPMGPEAPSAQSTGLHLHTRGVSLTGVMGSHRGGVQVPYSEDYSTLVCAVLMLSEVRPSGKYRRRRTERSGLSRSESGEESGCSPAERETRRLSESRERGQRPREVTVRPGEDVTLQCQGPRDSTITLLEWIRPDLKSDGYVFFYRNDRPYENYQHPSFRGRVKLRDKSLLKDGDMSVILKNVTDQDSGAYECRIISSAMEGNERTYKEVRDLINLTVTHSGENVVTGADTDKLITDRGNEGGPSMQIVGVTVGVFVVAGIVGVGYMICRKRKENREPSYGGVMA</sequence>
<organism evidence="8 9">
    <name type="scientific">Lates calcarifer</name>
    <name type="common">Barramundi</name>
    <name type="synonym">Holocentrus calcarifer</name>
    <dbReference type="NCBI Taxonomy" id="8187"/>
    <lineage>
        <taxon>Eukaryota</taxon>
        <taxon>Metazoa</taxon>
        <taxon>Chordata</taxon>
        <taxon>Craniata</taxon>
        <taxon>Vertebrata</taxon>
        <taxon>Euteleostomi</taxon>
        <taxon>Actinopterygii</taxon>
        <taxon>Neopterygii</taxon>
        <taxon>Teleostei</taxon>
        <taxon>Neoteleostei</taxon>
        <taxon>Acanthomorphata</taxon>
        <taxon>Carangaria</taxon>
        <taxon>Carangaria incertae sedis</taxon>
        <taxon>Centropomidae</taxon>
        <taxon>Lates</taxon>
    </lineage>
</organism>
<dbReference type="SMART" id="SM00409">
    <property type="entry name" value="IG"/>
    <property type="match status" value="1"/>
</dbReference>
<name>A0AAJ8DRC7_LATCA</name>
<comment type="subcellular location">
    <subcellularLocation>
        <location evidence="1">Membrane</location>
    </subcellularLocation>
</comment>
<feature type="chain" id="PRO_5042489299" evidence="6">
    <location>
        <begin position="19"/>
        <end position="319"/>
    </location>
</feature>
<dbReference type="InterPro" id="IPR036179">
    <property type="entry name" value="Ig-like_dom_sf"/>
</dbReference>
<dbReference type="InterPro" id="IPR003599">
    <property type="entry name" value="Ig_sub"/>
</dbReference>
<dbReference type="Gene3D" id="2.60.40.10">
    <property type="entry name" value="Immunoglobulins"/>
    <property type="match status" value="1"/>
</dbReference>
<evidence type="ECO:0000256" key="4">
    <source>
        <dbReference type="SAM" id="MobiDB-lite"/>
    </source>
</evidence>
<feature type="signal peptide" evidence="6">
    <location>
        <begin position="1"/>
        <end position="18"/>
    </location>
</feature>
<gene>
    <name evidence="9" type="primary">LOC108887018</name>
</gene>
<keyword evidence="5" id="KW-0812">Transmembrane</keyword>
<evidence type="ECO:0000256" key="3">
    <source>
        <dbReference type="ARBA" id="ARBA00023319"/>
    </source>
</evidence>
<evidence type="ECO:0000313" key="8">
    <source>
        <dbReference type="Proteomes" id="UP000694890"/>
    </source>
</evidence>
<proteinExistence type="predicted"/>
<dbReference type="SUPFAM" id="SSF48726">
    <property type="entry name" value="Immunoglobulin"/>
    <property type="match status" value="1"/>
</dbReference>
<feature type="region of interest" description="Disordered" evidence="4">
    <location>
        <begin position="96"/>
        <end position="149"/>
    </location>
</feature>